<protein>
    <recommendedName>
        <fullName evidence="13">O-methylsterigmatocystin oxidoreductase</fullName>
    </recommendedName>
</protein>
<evidence type="ECO:0000256" key="3">
    <source>
        <dbReference type="ARBA" id="ARBA00010617"/>
    </source>
</evidence>
<dbReference type="Gene3D" id="1.10.630.10">
    <property type="entry name" value="Cytochrome P450"/>
    <property type="match status" value="1"/>
</dbReference>
<dbReference type="SUPFAM" id="SSF48264">
    <property type="entry name" value="Cytochrome P450"/>
    <property type="match status" value="1"/>
</dbReference>
<evidence type="ECO:0000313" key="11">
    <source>
        <dbReference type="EMBL" id="CAE6354303.1"/>
    </source>
</evidence>
<accession>A0A8H2W9I0</accession>
<evidence type="ECO:0000256" key="10">
    <source>
        <dbReference type="RuleBase" id="RU000461"/>
    </source>
</evidence>
<dbReference type="InterPro" id="IPR036396">
    <property type="entry name" value="Cyt_P450_sf"/>
</dbReference>
<dbReference type="InterPro" id="IPR002401">
    <property type="entry name" value="Cyt_P450_E_grp-I"/>
</dbReference>
<dbReference type="PANTHER" id="PTHR46300">
    <property type="entry name" value="P450, PUTATIVE (EUROFUNG)-RELATED-RELATED"/>
    <property type="match status" value="1"/>
</dbReference>
<proteinExistence type="inferred from homology"/>
<dbReference type="Proteomes" id="UP000663846">
    <property type="component" value="Unassembled WGS sequence"/>
</dbReference>
<sequence length="509" mass="57266">MLSYSEIGLAATAIGSSVYLYHRAQGETKPLPPSPPGSYPLIGHALVLPNEREHLVYNKWCKELHSDIISLTAAGQTIVVLDSVEAATELLERRSKIYSDRPQLRVIADPDLLGWGNNTGSAPYGPRWKKQRRITHEVLKPSANVRNFELFEKETYAMLKRLAMDPKEFWNEFRRTVAGEILLTVYGYTVEDAHDPFVQDNATAIENFSVAAIPGNFMVNFIPWLKHVPDWLPGTQWKANLKEWRRLKDCVSSVPYNWTKAQIASGSAAPSMVKTYLASIENDSQLNHADEEDHLLWAASTIFGGAADTTQASLMCFALLMVQHPEIQARAQEEIDQVTNCERLPRITDRDSMPYVRRIVQEVLRWQPPLPLGFPHATTEDDEYRGYFIPKGSIVMSNIWAMTRDESIYASPERFDPDRFLDPDTPSAPVFGFGRRSCPGNHYAEASLFIMFASMLAAFDIKPKINATTGKEEMPKATVTVNALVSHVSPFECSIKPRSNAYKELIDSA</sequence>
<evidence type="ECO:0000256" key="8">
    <source>
        <dbReference type="ARBA" id="ARBA00023033"/>
    </source>
</evidence>
<evidence type="ECO:0000256" key="2">
    <source>
        <dbReference type="ARBA" id="ARBA00005179"/>
    </source>
</evidence>
<dbReference type="InterPro" id="IPR017972">
    <property type="entry name" value="Cyt_P450_CS"/>
</dbReference>
<evidence type="ECO:0008006" key="13">
    <source>
        <dbReference type="Google" id="ProtNLM"/>
    </source>
</evidence>
<evidence type="ECO:0000256" key="5">
    <source>
        <dbReference type="ARBA" id="ARBA00022723"/>
    </source>
</evidence>
<keyword evidence="5 9" id="KW-0479">Metal-binding</keyword>
<evidence type="ECO:0000256" key="7">
    <source>
        <dbReference type="ARBA" id="ARBA00023004"/>
    </source>
</evidence>
<dbReference type="GO" id="GO:0020037">
    <property type="term" value="F:heme binding"/>
    <property type="evidence" value="ECO:0007669"/>
    <property type="project" value="InterPro"/>
</dbReference>
<dbReference type="GO" id="GO:0005506">
    <property type="term" value="F:iron ion binding"/>
    <property type="evidence" value="ECO:0007669"/>
    <property type="project" value="InterPro"/>
</dbReference>
<name>A0A8H2W9I0_9AGAM</name>
<comment type="caution">
    <text evidence="11">The sequence shown here is derived from an EMBL/GenBank/DDBJ whole genome shotgun (WGS) entry which is preliminary data.</text>
</comment>
<evidence type="ECO:0000256" key="9">
    <source>
        <dbReference type="PIRSR" id="PIRSR602401-1"/>
    </source>
</evidence>
<evidence type="ECO:0000256" key="6">
    <source>
        <dbReference type="ARBA" id="ARBA00023002"/>
    </source>
</evidence>
<dbReference type="AlphaFoldDB" id="A0A8H2W9I0"/>
<dbReference type="InterPro" id="IPR001128">
    <property type="entry name" value="Cyt_P450"/>
</dbReference>
<dbReference type="PRINTS" id="PR00463">
    <property type="entry name" value="EP450I"/>
</dbReference>
<comment type="pathway">
    <text evidence="2">Secondary metabolite biosynthesis.</text>
</comment>
<dbReference type="InterPro" id="IPR050364">
    <property type="entry name" value="Cytochrome_P450_fung"/>
</dbReference>
<dbReference type="CDD" id="cd11065">
    <property type="entry name" value="CYP64-like"/>
    <property type="match status" value="1"/>
</dbReference>
<evidence type="ECO:0000256" key="1">
    <source>
        <dbReference type="ARBA" id="ARBA00001971"/>
    </source>
</evidence>
<dbReference type="PRINTS" id="PR00385">
    <property type="entry name" value="P450"/>
</dbReference>
<evidence type="ECO:0000313" key="12">
    <source>
        <dbReference type="Proteomes" id="UP000663846"/>
    </source>
</evidence>
<evidence type="ECO:0000256" key="4">
    <source>
        <dbReference type="ARBA" id="ARBA00022617"/>
    </source>
</evidence>
<keyword evidence="4 9" id="KW-0349">Heme</keyword>
<dbReference type="PROSITE" id="PS00086">
    <property type="entry name" value="CYTOCHROME_P450"/>
    <property type="match status" value="1"/>
</dbReference>
<feature type="binding site" description="axial binding residue" evidence="9">
    <location>
        <position position="438"/>
    </location>
    <ligand>
        <name>heme</name>
        <dbReference type="ChEBI" id="CHEBI:30413"/>
    </ligand>
    <ligandPart>
        <name>Fe</name>
        <dbReference type="ChEBI" id="CHEBI:18248"/>
    </ligandPart>
</feature>
<dbReference type="PANTHER" id="PTHR46300:SF7">
    <property type="entry name" value="P450, PUTATIVE (EUROFUNG)-RELATED"/>
    <property type="match status" value="1"/>
</dbReference>
<organism evidence="11 12">
    <name type="scientific">Rhizoctonia solani</name>
    <dbReference type="NCBI Taxonomy" id="456999"/>
    <lineage>
        <taxon>Eukaryota</taxon>
        <taxon>Fungi</taxon>
        <taxon>Dikarya</taxon>
        <taxon>Basidiomycota</taxon>
        <taxon>Agaricomycotina</taxon>
        <taxon>Agaricomycetes</taxon>
        <taxon>Cantharellales</taxon>
        <taxon>Ceratobasidiaceae</taxon>
        <taxon>Rhizoctonia</taxon>
    </lineage>
</organism>
<keyword evidence="6 10" id="KW-0560">Oxidoreductase</keyword>
<comment type="cofactor">
    <cofactor evidence="1 9">
        <name>heme</name>
        <dbReference type="ChEBI" id="CHEBI:30413"/>
    </cofactor>
</comment>
<reference evidence="11" key="1">
    <citation type="submission" date="2021-01" db="EMBL/GenBank/DDBJ databases">
        <authorList>
            <person name="Kaushik A."/>
        </authorList>
    </citation>
    <scope>NUCLEOTIDE SEQUENCE</scope>
    <source>
        <strain evidence="11">AG1-1C</strain>
    </source>
</reference>
<keyword evidence="8 10" id="KW-0503">Monooxygenase</keyword>
<dbReference type="EMBL" id="CAJMWS010000071">
    <property type="protein sequence ID" value="CAE6354303.1"/>
    <property type="molecule type" value="Genomic_DNA"/>
</dbReference>
<dbReference type="GO" id="GO:0016705">
    <property type="term" value="F:oxidoreductase activity, acting on paired donors, with incorporation or reduction of molecular oxygen"/>
    <property type="evidence" value="ECO:0007669"/>
    <property type="project" value="InterPro"/>
</dbReference>
<dbReference type="Pfam" id="PF00067">
    <property type="entry name" value="p450"/>
    <property type="match status" value="1"/>
</dbReference>
<keyword evidence="7 9" id="KW-0408">Iron</keyword>
<dbReference type="GO" id="GO:0004497">
    <property type="term" value="F:monooxygenase activity"/>
    <property type="evidence" value="ECO:0007669"/>
    <property type="project" value="UniProtKB-KW"/>
</dbReference>
<gene>
    <name evidence="11" type="ORF">RDB_LOCUS13637</name>
</gene>
<comment type="similarity">
    <text evidence="3 10">Belongs to the cytochrome P450 family.</text>
</comment>